<feature type="transmembrane region" description="Helical" evidence="9">
    <location>
        <begin position="112"/>
        <end position="135"/>
    </location>
</feature>
<dbReference type="PANTHER" id="PTHR30012">
    <property type="entry name" value="GENERAL SECRETION PATHWAY PROTEIN"/>
    <property type="match status" value="1"/>
</dbReference>
<evidence type="ECO:0000256" key="4">
    <source>
        <dbReference type="ARBA" id="ARBA00022475"/>
    </source>
</evidence>
<dbReference type="NCBIfam" id="NF041012">
    <property type="entry name" value="T4P_ComGB"/>
    <property type="match status" value="1"/>
</dbReference>
<dbReference type="Pfam" id="PF00482">
    <property type="entry name" value="T2SSF"/>
    <property type="match status" value="2"/>
</dbReference>
<keyword evidence="7 9" id="KW-0472">Membrane</keyword>
<dbReference type="InterPro" id="IPR001992">
    <property type="entry name" value="T2SS_GspF/T4SS_PilC_CS"/>
</dbReference>
<dbReference type="EMBL" id="CP048852">
    <property type="protein sequence ID" value="QIW80639.1"/>
    <property type="molecule type" value="Genomic_DNA"/>
</dbReference>
<keyword evidence="12" id="KW-1185">Reference proteome</keyword>
<dbReference type="GO" id="GO:0005886">
    <property type="term" value="C:plasma membrane"/>
    <property type="evidence" value="ECO:0007669"/>
    <property type="project" value="UniProtKB-SubCell"/>
</dbReference>
<reference evidence="11 12" key="1">
    <citation type="submission" date="2020-02" db="EMBL/GenBank/DDBJ databases">
        <title>Genome sequencing, annotation and comparative genomic analysis of Bacillus tequilensis EA-CB0015, an effective biological control agent against Pseudocercospora fijiensis in banana plants.</title>
        <authorList>
            <person name="Cuellar-Gaviria T.Z."/>
            <person name="Ju K.-S."/>
            <person name="Villegas-Escobar V."/>
        </authorList>
    </citation>
    <scope>NUCLEOTIDE SEQUENCE [LARGE SCALE GENOMIC DNA]</scope>
    <source>
        <strain evidence="11 12">EA-CB0015</strain>
    </source>
</reference>
<sequence length="345" mass="39841">MKQIRKTWTLKDQAQLLKRLGEMTAGGYTLLDGLHLMELQMNKRQADALADAVTRLREGAPFYQVLQSLSFHKEAVGICYFAETHGELPASMIQSGELLERKMAQADQMKRVLRYPLFLIFTVAVMFYILQSIIIPQFSGIYQSMNMETSHSTDMLFAFFQHFDLVIILLVLFAAGIGLYYWLVFKKKSPARQMLICIRLPLIGQLIRLFNSYFFSLQLSSLLQSGLSIYDSLNAFKHQTFLPFYRSEAEQVIERLKAGESIEAAICKSPFYETDFSKVISHGQLNGRLDRELFTYSQFILQRMEHKAQKWTGILQPIIYGFVAAMIVIVYLSMLLPMYQMMNQM</sequence>
<evidence type="ECO:0000256" key="2">
    <source>
        <dbReference type="ARBA" id="ARBA00005745"/>
    </source>
</evidence>
<evidence type="ECO:0000256" key="5">
    <source>
        <dbReference type="ARBA" id="ARBA00022692"/>
    </source>
</evidence>
<dbReference type="InterPro" id="IPR047692">
    <property type="entry name" value="T4P_ComGB"/>
</dbReference>
<organism evidence="11 12">
    <name type="scientific">Bacillus tequilensis</name>
    <dbReference type="NCBI Taxonomy" id="227866"/>
    <lineage>
        <taxon>Bacteria</taxon>
        <taxon>Bacillati</taxon>
        <taxon>Bacillota</taxon>
        <taxon>Bacilli</taxon>
        <taxon>Bacillales</taxon>
        <taxon>Bacillaceae</taxon>
        <taxon>Bacillus</taxon>
    </lineage>
</organism>
<evidence type="ECO:0000256" key="3">
    <source>
        <dbReference type="ARBA" id="ARBA00022448"/>
    </source>
</evidence>
<dbReference type="AlphaFoldDB" id="A0A6H0WL04"/>
<feature type="domain" description="Type II secretion system protein GspF" evidence="10">
    <location>
        <begin position="215"/>
        <end position="337"/>
    </location>
</feature>
<feature type="transmembrane region" description="Helical" evidence="9">
    <location>
        <begin position="155"/>
        <end position="183"/>
    </location>
</feature>
<dbReference type="PANTHER" id="PTHR30012:SF0">
    <property type="entry name" value="TYPE II SECRETION SYSTEM PROTEIN F-RELATED"/>
    <property type="match status" value="1"/>
</dbReference>
<keyword evidence="4" id="KW-1003">Cell membrane</keyword>
<keyword evidence="6 9" id="KW-1133">Transmembrane helix</keyword>
<protein>
    <submittedName>
        <fullName evidence="11">Type II secretion system F family protein</fullName>
    </submittedName>
</protein>
<dbReference type="Gene3D" id="1.20.81.30">
    <property type="entry name" value="Type II secretion system (T2SS), domain F"/>
    <property type="match status" value="2"/>
</dbReference>
<evidence type="ECO:0000256" key="6">
    <source>
        <dbReference type="ARBA" id="ARBA00022989"/>
    </source>
</evidence>
<accession>A0A6H0WL04</accession>
<comment type="similarity">
    <text evidence="2 8">Belongs to the GSP F family.</text>
</comment>
<keyword evidence="3 8" id="KW-0813">Transport</keyword>
<evidence type="ECO:0000313" key="11">
    <source>
        <dbReference type="EMBL" id="QIW80639.1"/>
    </source>
</evidence>
<feature type="transmembrane region" description="Helical" evidence="9">
    <location>
        <begin position="318"/>
        <end position="339"/>
    </location>
</feature>
<keyword evidence="5 8" id="KW-0812">Transmembrane</keyword>
<evidence type="ECO:0000313" key="12">
    <source>
        <dbReference type="Proteomes" id="UP000501914"/>
    </source>
</evidence>
<name>A0A6H0WL04_9BACI</name>
<dbReference type="InterPro" id="IPR018076">
    <property type="entry name" value="T2SS_GspF_dom"/>
</dbReference>
<proteinExistence type="inferred from homology"/>
<comment type="subcellular location">
    <subcellularLocation>
        <location evidence="1 8">Cell membrane</location>
        <topology evidence="1 8">Multi-pass membrane protein</topology>
    </subcellularLocation>
</comment>
<dbReference type="InterPro" id="IPR042094">
    <property type="entry name" value="T2SS_GspF_sf"/>
</dbReference>
<dbReference type="RefSeq" id="WP_167872871.1">
    <property type="nucleotide sequence ID" value="NZ_CP048852.1"/>
</dbReference>
<dbReference type="PROSITE" id="PS00874">
    <property type="entry name" value="T2SP_F"/>
    <property type="match status" value="1"/>
</dbReference>
<feature type="domain" description="Type II secretion system protein GspF" evidence="10">
    <location>
        <begin position="17"/>
        <end position="136"/>
    </location>
</feature>
<evidence type="ECO:0000256" key="1">
    <source>
        <dbReference type="ARBA" id="ARBA00004651"/>
    </source>
</evidence>
<dbReference type="Proteomes" id="UP000501914">
    <property type="component" value="Chromosome"/>
</dbReference>
<evidence type="ECO:0000259" key="10">
    <source>
        <dbReference type="Pfam" id="PF00482"/>
    </source>
</evidence>
<evidence type="ECO:0000256" key="8">
    <source>
        <dbReference type="RuleBase" id="RU003923"/>
    </source>
</evidence>
<dbReference type="KEGG" id="bteq:G4P54_12935"/>
<evidence type="ECO:0000256" key="9">
    <source>
        <dbReference type="SAM" id="Phobius"/>
    </source>
</evidence>
<dbReference type="GO" id="GO:0009306">
    <property type="term" value="P:protein secretion"/>
    <property type="evidence" value="ECO:0007669"/>
    <property type="project" value="InterPro"/>
</dbReference>
<dbReference type="InterPro" id="IPR003004">
    <property type="entry name" value="GspF/PilC"/>
</dbReference>
<gene>
    <name evidence="11" type="ORF">G4P54_12935</name>
</gene>
<evidence type="ECO:0000256" key="7">
    <source>
        <dbReference type="ARBA" id="ARBA00023136"/>
    </source>
</evidence>